<reference evidence="2" key="2">
    <citation type="submission" date="2025-09" db="UniProtKB">
        <authorList>
            <consortium name="Ensembl"/>
        </authorList>
    </citation>
    <scope>IDENTIFICATION</scope>
</reference>
<reference evidence="2" key="1">
    <citation type="submission" date="2025-08" db="UniProtKB">
        <authorList>
            <consortium name="Ensembl"/>
        </authorList>
    </citation>
    <scope>IDENTIFICATION</scope>
</reference>
<dbReference type="GeneTree" id="ENSGT00940000166283"/>
<sequence>MECRDRYFMIAVDLSFTGEEPRFEAVDATGVHPITEQYAAKCGYSVSVLPLRGHVELRASVFSCHTDNKDDEVFTFNFNLIANHEGKEVTYALNKTCSPSLPWSPREVTCEENYMEVSVRSEVPCASAAKKEDWSAVKSAHSSNTSDWQVTFQRAEEQSMPMTLSDARKQGYVFDLTAGRLVFRTPYGQPDSFSTEVKSCGVNGVPVEVVHTPEVLHPLVSGLHDTQVHIGVDGELVEQPVAEERGYTVEKHNATVQISIPYNAEGGYRKSFVDDDLYEYYVFHLYLEQISVDEDHVDTRLRFHRTLSTPLLPRPVFTENRTIHEEHVFTIYLGDVPDDVELAAVNLNGHKCTIPFTNTSSHTITKVAHPNNTHGYTLRVPFVDPVVIQQVKVSCVSEDAAMQQKLDINYTLTVLPENEPFYHLASVMALTDVSPPVFDAVCSESGISFKLDHRPFDYLWYISIDTELLTSELAAQHGYIMSNDSQRKLILILDLEDNFTLKGFLGTFEILVRDHETSEVQSSTVKTCPFSTTELIMCSTDGRMTVVADLSRAVPSGGIPARTNLVDKDCGPKEADDSRALFSFPLNGCGSIDYKVFPTRSMAVNQSLSYRITVQCTYPLAGLHRLFSTYRFESDTVGIGSIIHHAQATPGTVGGSPAGHDQLSLIILDL</sequence>
<evidence type="ECO:0000313" key="3">
    <source>
        <dbReference type="Proteomes" id="UP000261360"/>
    </source>
</evidence>
<dbReference type="Proteomes" id="UP000261360">
    <property type="component" value="Unplaced"/>
</dbReference>
<evidence type="ECO:0000259" key="1">
    <source>
        <dbReference type="Pfam" id="PF26562"/>
    </source>
</evidence>
<proteinExistence type="predicted"/>
<dbReference type="AlphaFoldDB" id="A0A3B4YFV5"/>
<accession>A0A3B4YFV5</accession>
<dbReference type="InterPro" id="IPR058876">
    <property type="entry name" value="Ig-like_ZP"/>
</dbReference>
<organism evidence="2 3">
    <name type="scientific">Seriola lalandi dorsalis</name>
    <dbReference type="NCBI Taxonomy" id="1841481"/>
    <lineage>
        <taxon>Eukaryota</taxon>
        <taxon>Metazoa</taxon>
        <taxon>Chordata</taxon>
        <taxon>Craniata</taxon>
        <taxon>Vertebrata</taxon>
        <taxon>Euteleostomi</taxon>
        <taxon>Actinopterygii</taxon>
        <taxon>Neopterygii</taxon>
        <taxon>Teleostei</taxon>
        <taxon>Neoteleostei</taxon>
        <taxon>Acanthomorphata</taxon>
        <taxon>Carangaria</taxon>
        <taxon>Carangiformes</taxon>
        <taxon>Carangidae</taxon>
        <taxon>Seriola</taxon>
    </lineage>
</organism>
<evidence type="ECO:0000313" key="2">
    <source>
        <dbReference type="Ensembl" id="ENSSLDP00000027026.1"/>
    </source>
</evidence>
<feature type="domain" description="ZP-domain containing protein Ig-like" evidence="1">
    <location>
        <begin position="312"/>
        <end position="431"/>
    </location>
</feature>
<dbReference type="PANTHER" id="PTHR47130:SF6">
    <property type="entry name" value="EGG ENVELOPE GLYCOPROTEIN-LIKE PRECURSOR"/>
    <property type="match status" value="1"/>
</dbReference>
<keyword evidence="3" id="KW-1185">Reference proteome</keyword>
<dbReference type="Pfam" id="PF26562">
    <property type="entry name" value="Ig-like"/>
    <property type="match status" value="1"/>
</dbReference>
<dbReference type="PANTHER" id="PTHR47130">
    <property type="entry name" value="SI:DKEY-19B23.11-RELATED"/>
    <property type="match status" value="1"/>
</dbReference>
<dbReference type="Ensembl" id="ENSSLDT00000027860.1">
    <property type="protein sequence ID" value="ENSSLDP00000027026.1"/>
    <property type="gene ID" value="ENSSLDG00000020902.1"/>
</dbReference>
<name>A0A3B4YFV5_SERLL</name>
<protein>
    <submittedName>
        <fullName evidence="2">Zona pellucida protein AX 4</fullName>
    </submittedName>
</protein>